<feature type="compositionally biased region" description="Basic and acidic residues" evidence="10">
    <location>
        <begin position="549"/>
        <end position="565"/>
    </location>
</feature>
<evidence type="ECO:0000259" key="11">
    <source>
        <dbReference type="Pfam" id="PF08662"/>
    </source>
</evidence>
<protein>
    <recommendedName>
        <fullName evidence="3 9">Eukaryotic translation initiation factor 2A</fullName>
        <shortName evidence="9">eIF-2A</shortName>
    </recommendedName>
</protein>
<dbReference type="AlphaFoldDB" id="A0AAN9AQE0"/>
<evidence type="ECO:0000313" key="13">
    <source>
        <dbReference type="Proteomes" id="UP001374579"/>
    </source>
</evidence>
<proteinExistence type="inferred from homology"/>
<organism evidence="12 13">
    <name type="scientific">Littorina saxatilis</name>
    <dbReference type="NCBI Taxonomy" id="31220"/>
    <lineage>
        <taxon>Eukaryota</taxon>
        <taxon>Metazoa</taxon>
        <taxon>Spiralia</taxon>
        <taxon>Lophotrochozoa</taxon>
        <taxon>Mollusca</taxon>
        <taxon>Gastropoda</taxon>
        <taxon>Caenogastropoda</taxon>
        <taxon>Littorinimorpha</taxon>
        <taxon>Littorinoidea</taxon>
        <taxon>Littorinidae</taxon>
        <taxon>Littorina</taxon>
    </lineage>
</organism>
<dbReference type="PIRSF" id="PIRSF017222">
    <property type="entry name" value="eIF2A"/>
    <property type="match status" value="1"/>
</dbReference>
<evidence type="ECO:0000256" key="2">
    <source>
        <dbReference type="ARBA" id="ARBA00009573"/>
    </source>
</evidence>
<dbReference type="SUPFAM" id="SSF69322">
    <property type="entry name" value="Tricorn protease domain 2"/>
    <property type="match status" value="1"/>
</dbReference>
<keyword evidence="8 9" id="KW-0648">Protein biosynthesis</keyword>
<accession>A0AAN9AQE0</accession>
<dbReference type="GO" id="GO:0003729">
    <property type="term" value="F:mRNA binding"/>
    <property type="evidence" value="ECO:0007669"/>
    <property type="project" value="TreeGrafter"/>
</dbReference>
<reference evidence="12 13" key="1">
    <citation type="submission" date="2024-02" db="EMBL/GenBank/DDBJ databases">
        <title>Chromosome-scale genome assembly of the rough periwinkle Littorina saxatilis.</title>
        <authorList>
            <person name="De Jode A."/>
            <person name="Faria R."/>
            <person name="Formenti G."/>
            <person name="Sims Y."/>
            <person name="Smith T.P."/>
            <person name="Tracey A."/>
            <person name="Wood J.M.D."/>
            <person name="Zagrodzka Z.B."/>
            <person name="Johannesson K."/>
            <person name="Butlin R.K."/>
            <person name="Leder E.H."/>
        </authorList>
    </citation>
    <scope>NUCLEOTIDE SEQUENCE [LARGE SCALE GENOMIC DNA]</scope>
    <source>
        <strain evidence="12">Snail1</strain>
        <tissue evidence="12">Muscle</tissue>
    </source>
</reference>
<keyword evidence="4 9" id="KW-0396">Initiation factor</keyword>
<dbReference type="GO" id="GO:0000049">
    <property type="term" value="F:tRNA binding"/>
    <property type="evidence" value="ECO:0007669"/>
    <property type="project" value="UniProtKB-UniRule"/>
</dbReference>
<dbReference type="GO" id="GO:0043022">
    <property type="term" value="F:ribosome binding"/>
    <property type="evidence" value="ECO:0007669"/>
    <property type="project" value="UniProtKB-UniRule"/>
</dbReference>
<evidence type="ECO:0000256" key="3">
    <source>
        <dbReference type="ARBA" id="ARBA00013819"/>
    </source>
</evidence>
<comment type="function">
    <text evidence="1 9">Functions in the early steps of protein synthesis of a small number of specific mRNAs. Acts by directing the binding of methionyl-tRNAi to 40S ribosomal subunits. In contrast to the eIF-2 complex, it binds methionyl-tRNAi to 40S subunits in a codon-dependent manner, whereas the eIF-2 complex binds methionyl-tRNAi to 40S subunits in a GTP-dependent manner.</text>
</comment>
<dbReference type="InterPro" id="IPR013979">
    <property type="entry name" value="TIF_beta_prop-like"/>
</dbReference>
<feature type="domain" description="Translation initiation factor beta propellor-like" evidence="11">
    <location>
        <begin position="227"/>
        <end position="419"/>
    </location>
</feature>
<dbReference type="PANTHER" id="PTHR13227">
    <property type="entry name" value="EUKARYOTIC TRANSLATION INITIATION FACTOR 2A"/>
    <property type="match status" value="1"/>
</dbReference>
<dbReference type="Pfam" id="PF08662">
    <property type="entry name" value="eIF2A"/>
    <property type="match status" value="1"/>
</dbReference>
<dbReference type="GO" id="GO:0006417">
    <property type="term" value="P:regulation of translation"/>
    <property type="evidence" value="ECO:0007669"/>
    <property type="project" value="UniProtKB-KW"/>
</dbReference>
<comment type="caution">
    <text evidence="12">The sequence shown here is derived from an EMBL/GenBank/DDBJ whole genome shotgun (WGS) entry which is preliminary data.</text>
</comment>
<evidence type="ECO:0000256" key="6">
    <source>
        <dbReference type="ARBA" id="ARBA00022737"/>
    </source>
</evidence>
<dbReference type="GO" id="GO:0022627">
    <property type="term" value="C:cytosolic small ribosomal subunit"/>
    <property type="evidence" value="ECO:0007669"/>
    <property type="project" value="TreeGrafter"/>
</dbReference>
<keyword evidence="5" id="KW-0853">WD repeat</keyword>
<dbReference type="GO" id="GO:0003743">
    <property type="term" value="F:translation initiation factor activity"/>
    <property type="evidence" value="ECO:0007669"/>
    <property type="project" value="UniProtKB-UniRule"/>
</dbReference>
<evidence type="ECO:0000256" key="9">
    <source>
        <dbReference type="PIRNR" id="PIRNR017222"/>
    </source>
</evidence>
<feature type="compositionally biased region" description="Basic and acidic residues" evidence="10">
    <location>
        <begin position="503"/>
        <end position="518"/>
    </location>
</feature>
<feature type="compositionally biased region" description="Basic residues" evidence="10">
    <location>
        <begin position="493"/>
        <end position="502"/>
    </location>
</feature>
<keyword evidence="6" id="KW-0677">Repeat</keyword>
<dbReference type="PANTHER" id="PTHR13227:SF0">
    <property type="entry name" value="EUKARYOTIC TRANSLATION INITIATION FACTOR 2A"/>
    <property type="match status" value="1"/>
</dbReference>
<evidence type="ECO:0000313" key="12">
    <source>
        <dbReference type="EMBL" id="KAK7090834.1"/>
    </source>
</evidence>
<dbReference type="InterPro" id="IPR011387">
    <property type="entry name" value="TIF2A"/>
</dbReference>
<evidence type="ECO:0000256" key="1">
    <source>
        <dbReference type="ARBA" id="ARBA00003993"/>
    </source>
</evidence>
<evidence type="ECO:0000256" key="4">
    <source>
        <dbReference type="ARBA" id="ARBA00022540"/>
    </source>
</evidence>
<dbReference type="InterPro" id="IPR015943">
    <property type="entry name" value="WD40/YVTN_repeat-like_dom_sf"/>
</dbReference>
<evidence type="ECO:0000256" key="5">
    <source>
        <dbReference type="ARBA" id="ARBA00022574"/>
    </source>
</evidence>
<dbReference type="EMBL" id="JBAMIC010000024">
    <property type="protein sequence ID" value="KAK7090834.1"/>
    <property type="molecule type" value="Genomic_DNA"/>
</dbReference>
<evidence type="ECO:0000256" key="7">
    <source>
        <dbReference type="ARBA" id="ARBA00022845"/>
    </source>
</evidence>
<dbReference type="Gene3D" id="2.130.10.10">
    <property type="entry name" value="YVTN repeat-like/Quinoprotein amine dehydrogenase"/>
    <property type="match status" value="2"/>
</dbReference>
<name>A0AAN9AQE0_9CAEN</name>
<keyword evidence="13" id="KW-1185">Reference proteome</keyword>
<sequence>MNNDVDSREISDDNMATSIALRGSEGIWLVNGAPGHDPTPIHRCDESKTCKTMAYSFDGSLFAWATADSVYIMDAETHTVRQQLQQTRVADMRFSPKGTVLATWGAYYTDRDGKGGEPNLILWDVASGAVRRSFIQKKQINWEPQWSCDEVVCGRTVNNELQFFENNNFETIEQKLHLQKVVSFSMAQGPAPYMISAYVAGSKGQPSYVRVYQYPNFGGPAAAVANKSFYKADRVNMYWNKTGTSLVILTSTESSDSSYYGDQCLHYVSTTGDSCLVPLDKKGPIYSIEWSPKNNEFCVLYGYMPSKSTLFNLKCEPVFDFGTGPRNHCFYNPQGNILCLAGFGNLAGHVEFWDLKQKKEISKFKASDTTTFYWSPDGEHFLTATVSPRLRVGNCYKLWHYTGSLLAHEPTPDGHELWEVKWRPVPAGTFKEKPVRYKPAESGIASPENKKTEAYRPPQARGTDYTPAAKLHEYEPASNIRQQAQATADKPASKNKKKRDAKKAKATEDGTQGDRGEPAPENDQSAAAAPSTGDPEKDKKIRNLRKKIQQIDKLKEQQKSGKTLEKNQLDKLKTEADLVKELEDLELG</sequence>
<comment type="similarity">
    <text evidence="2 9">Belongs to the WD repeat EIF2A family.</text>
</comment>
<keyword evidence="7 9" id="KW-0810">Translation regulation</keyword>
<feature type="region of interest" description="Disordered" evidence="10">
    <location>
        <begin position="480"/>
        <end position="565"/>
    </location>
</feature>
<dbReference type="Proteomes" id="UP001374579">
    <property type="component" value="Unassembled WGS sequence"/>
</dbReference>
<evidence type="ECO:0000256" key="10">
    <source>
        <dbReference type="SAM" id="MobiDB-lite"/>
    </source>
</evidence>
<gene>
    <name evidence="12" type="ORF">V1264_010584</name>
</gene>
<feature type="region of interest" description="Disordered" evidence="10">
    <location>
        <begin position="433"/>
        <end position="464"/>
    </location>
</feature>
<evidence type="ECO:0000256" key="8">
    <source>
        <dbReference type="ARBA" id="ARBA00022917"/>
    </source>
</evidence>